<dbReference type="CDD" id="cd07017">
    <property type="entry name" value="S14_ClpP_2"/>
    <property type="match status" value="1"/>
</dbReference>
<dbReference type="InterPro" id="IPR001907">
    <property type="entry name" value="ClpP"/>
</dbReference>
<proteinExistence type="inferred from homology"/>
<comment type="similarity">
    <text evidence="1 2">Belongs to the peptidase S14 family.</text>
</comment>
<dbReference type="Proteomes" id="UP000823749">
    <property type="component" value="Chromosome 7"/>
</dbReference>
<dbReference type="SUPFAM" id="SSF52096">
    <property type="entry name" value="ClpP/crotonase"/>
    <property type="match status" value="1"/>
</dbReference>
<dbReference type="GO" id="GO:0009368">
    <property type="term" value="C:endopeptidase Clp complex"/>
    <property type="evidence" value="ECO:0007669"/>
    <property type="project" value="TreeGrafter"/>
</dbReference>
<dbReference type="PANTHER" id="PTHR10381">
    <property type="entry name" value="ATP-DEPENDENT CLP PROTEASE PROTEOLYTIC SUBUNIT"/>
    <property type="match status" value="1"/>
</dbReference>
<sequence>MAVSFHTPTSTSYLHSGIGLRPPRVFAGFKHQSPGPFRVAKPNSQFDFRTKVISSTQSRTSGSKPTQGRIKMMLEMETPMIKRKKPGGGTESVDLWSLLEGERIFIISEDIDEDLSDELQTLLLFFDSQKSDKPFLFIFDCLGGDVHPCLQIYDTLQYLESPIATHCIATAANMAAFLLAAGDKGKRSASPHSMIVLQPLAGTINGQADDAVNEFNELIRVRDYLFNQLSIKTGHPVKKACLVNKQIQKDLAHSRTFSAQEALEYGLIDRIIRPPRLNPDPSKVVASELKYY</sequence>
<organism evidence="3 4">
    <name type="scientific">Rhododendron griersonianum</name>
    <dbReference type="NCBI Taxonomy" id="479676"/>
    <lineage>
        <taxon>Eukaryota</taxon>
        <taxon>Viridiplantae</taxon>
        <taxon>Streptophyta</taxon>
        <taxon>Embryophyta</taxon>
        <taxon>Tracheophyta</taxon>
        <taxon>Spermatophyta</taxon>
        <taxon>Magnoliopsida</taxon>
        <taxon>eudicotyledons</taxon>
        <taxon>Gunneridae</taxon>
        <taxon>Pentapetalae</taxon>
        <taxon>asterids</taxon>
        <taxon>Ericales</taxon>
        <taxon>Ericaceae</taxon>
        <taxon>Ericoideae</taxon>
        <taxon>Rhodoreae</taxon>
        <taxon>Rhododendron</taxon>
    </lineage>
</organism>
<dbReference type="Gene3D" id="3.90.226.10">
    <property type="entry name" value="2-enoyl-CoA Hydratase, Chain A, domain 1"/>
    <property type="match status" value="1"/>
</dbReference>
<dbReference type="Pfam" id="PF00574">
    <property type="entry name" value="CLP_protease"/>
    <property type="match status" value="1"/>
</dbReference>
<evidence type="ECO:0000256" key="1">
    <source>
        <dbReference type="ARBA" id="ARBA00007039"/>
    </source>
</evidence>
<evidence type="ECO:0000313" key="4">
    <source>
        <dbReference type="Proteomes" id="UP000823749"/>
    </source>
</evidence>
<dbReference type="PANTHER" id="PTHR10381:SF46">
    <property type="entry name" value="ATP-DEPENDENT CLP PROTEASE PROTEOLYTIC SUBUNIT-RELATED PROTEIN 2, CHLOROPLASTIC"/>
    <property type="match status" value="1"/>
</dbReference>
<dbReference type="GO" id="GO:0051117">
    <property type="term" value="F:ATPase binding"/>
    <property type="evidence" value="ECO:0007669"/>
    <property type="project" value="TreeGrafter"/>
</dbReference>
<dbReference type="AlphaFoldDB" id="A0AAV6JJD1"/>
<gene>
    <name evidence="3" type="ORF">RHGRI_020101</name>
</gene>
<accession>A0AAV6JJD1</accession>
<evidence type="ECO:0000313" key="3">
    <source>
        <dbReference type="EMBL" id="KAG5539769.1"/>
    </source>
</evidence>
<dbReference type="GO" id="GO:0006515">
    <property type="term" value="P:protein quality control for misfolded or incompletely synthesized proteins"/>
    <property type="evidence" value="ECO:0007669"/>
    <property type="project" value="TreeGrafter"/>
</dbReference>
<dbReference type="PRINTS" id="PR00127">
    <property type="entry name" value="CLPPROTEASEP"/>
</dbReference>
<evidence type="ECO:0000256" key="2">
    <source>
        <dbReference type="RuleBase" id="RU003567"/>
    </source>
</evidence>
<keyword evidence="4" id="KW-1185">Reference proteome</keyword>
<dbReference type="GO" id="GO:0004176">
    <property type="term" value="F:ATP-dependent peptidase activity"/>
    <property type="evidence" value="ECO:0007669"/>
    <property type="project" value="InterPro"/>
</dbReference>
<comment type="caution">
    <text evidence="3">The sequence shown here is derived from an EMBL/GenBank/DDBJ whole genome shotgun (WGS) entry which is preliminary data.</text>
</comment>
<dbReference type="InterPro" id="IPR029045">
    <property type="entry name" value="ClpP/crotonase-like_dom_sf"/>
</dbReference>
<name>A0AAV6JJD1_9ERIC</name>
<dbReference type="GO" id="GO:0009532">
    <property type="term" value="C:plastid stroma"/>
    <property type="evidence" value="ECO:0007669"/>
    <property type="project" value="UniProtKB-ARBA"/>
</dbReference>
<dbReference type="GO" id="GO:0004252">
    <property type="term" value="F:serine-type endopeptidase activity"/>
    <property type="evidence" value="ECO:0007669"/>
    <property type="project" value="InterPro"/>
</dbReference>
<dbReference type="EMBL" id="JACTNZ010000007">
    <property type="protein sequence ID" value="KAG5539769.1"/>
    <property type="molecule type" value="Genomic_DNA"/>
</dbReference>
<reference evidence="3" key="1">
    <citation type="submission" date="2020-08" db="EMBL/GenBank/DDBJ databases">
        <title>Plant Genome Project.</title>
        <authorList>
            <person name="Zhang R.-G."/>
        </authorList>
    </citation>
    <scope>NUCLEOTIDE SEQUENCE</scope>
    <source>
        <strain evidence="3">WSP0</strain>
        <tissue evidence="3">Leaf</tissue>
    </source>
</reference>
<dbReference type="InterPro" id="IPR023562">
    <property type="entry name" value="ClpP/TepA"/>
</dbReference>
<protein>
    <recommendedName>
        <fullName evidence="2">ATP-dependent Clp protease proteolytic subunit</fullName>
    </recommendedName>
</protein>